<dbReference type="InterPro" id="IPR000515">
    <property type="entry name" value="MetI-like"/>
</dbReference>
<keyword evidence="4 7" id="KW-0812">Transmembrane</keyword>
<sequence>MRRKKDSATIVFMVIAYGTVALLTVLCLLPFWLIISGSFTSENEIIGEGFKLWPNELSIDAYKAVFTNPEQIFRAYWVTICLTFTGSLFGLFLTSMAGYVLSRKDFKYRGSVAFFIYFTTLFSGGLIPWYILIVKYLDWKDSYLAMLIPVLMSAWNIILMKNFMKSIPDSIVESARIDGANDFTIYSRLILPLSTPGLATIGLFLALSYWNDWFTANIFMTTESKFPLQFFLYKILANAAVLHTDIAANLSAVNFKAPAETLKMAVAVVVTGPIVFLYPFVQKYFVKGLTIGAVKG</sequence>
<feature type="transmembrane region" description="Helical" evidence="7">
    <location>
        <begin position="143"/>
        <end position="164"/>
    </location>
</feature>
<keyword evidence="3" id="KW-1003">Cell membrane</keyword>
<dbReference type="SUPFAM" id="SSF161098">
    <property type="entry name" value="MetI-like"/>
    <property type="match status" value="1"/>
</dbReference>
<proteinExistence type="inferred from homology"/>
<feature type="transmembrane region" description="Helical" evidence="7">
    <location>
        <begin position="185"/>
        <end position="210"/>
    </location>
</feature>
<comment type="caution">
    <text evidence="9">The sequence shown here is derived from an EMBL/GenBank/DDBJ whole genome shotgun (WGS) entry which is preliminary data.</text>
</comment>
<keyword evidence="6 7" id="KW-0472">Membrane</keyword>
<evidence type="ECO:0000256" key="4">
    <source>
        <dbReference type="ARBA" id="ARBA00022692"/>
    </source>
</evidence>
<evidence type="ECO:0000313" key="10">
    <source>
        <dbReference type="Proteomes" id="UP000615455"/>
    </source>
</evidence>
<feature type="domain" description="ABC transmembrane type-1" evidence="8">
    <location>
        <begin position="76"/>
        <end position="281"/>
    </location>
</feature>
<dbReference type="RefSeq" id="WP_189010266.1">
    <property type="nucleotide sequence ID" value="NZ_BMHE01000006.1"/>
</dbReference>
<evidence type="ECO:0000256" key="5">
    <source>
        <dbReference type="ARBA" id="ARBA00022989"/>
    </source>
</evidence>
<dbReference type="InterPro" id="IPR035906">
    <property type="entry name" value="MetI-like_sf"/>
</dbReference>
<keyword evidence="10" id="KW-1185">Reference proteome</keyword>
<gene>
    <name evidence="9" type="ORF">GCM10008018_17060</name>
</gene>
<dbReference type="Proteomes" id="UP000615455">
    <property type="component" value="Unassembled WGS sequence"/>
</dbReference>
<dbReference type="Gene3D" id="1.10.3720.10">
    <property type="entry name" value="MetI-like"/>
    <property type="match status" value="1"/>
</dbReference>
<feature type="transmembrane region" description="Helical" evidence="7">
    <location>
        <begin position="75"/>
        <end position="100"/>
    </location>
</feature>
<feature type="transmembrane region" description="Helical" evidence="7">
    <location>
        <begin position="12"/>
        <end position="35"/>
    </location>
</feature>
<evidence type="ECO:0000256" key="3">
    <source>
        <dbReference type="ARBA" id="ARBA00022475"/>
    </source>
</evidence>
<evidence type="ECO:0000256" key="6">
    <source>
        <dbReference type="ARBA" id="ARBA00023136"/>
    </source>
</evidence>
<keyword evidence="5 7" id="KW-1133">Transmembrane helix</keyword>
<organism evidence="9 10">
    <name type="scientific">Paenibacillus marchantiophytorum</name>
    <dbReference type="NCBI Taxonomy" id="1619310"/>
    <lineage>
        <taxon>Bacteria</taxon>
        <taxon>Bacillati</taxon>
        <taxon>Bacillota</taxon>
        <taxon>Bacilli</taxon>
        <taxon>Bacillales</taxon>
        <taxon>Paenibacillaceae</taxon>
        <taxon>Paenibacillus</taxon>
    </lineage>
</organism>
<dbReference type="PANTHER" id="PTHR43744">
    <property type="entry name" value="ABC TRANSPORTER PERMEASE PROTEIN MG189-RELATED-RELATED"/>
    <property type="match status" value="1"/>
</dbReference>
<feature type="transmembrane region" description="Helical" evidence="7">
    <location>
        <begin position="262"/>
        <end position="281"/>
    </location>
</feature>
<evidence type="ECO:0000256" key="1">
    <source>
        <dbReference type="ARBA" id="ARBA00004651"/>
    </source>
</evidence>
<keyword evidence="2 7" id="KW-0813">Transport</keyword>
<dbReference type="CDD" id="cd06261">
    <property type="entry name" value="TM_PBP2"/>
    <property type="match status" value="1"/>
</dbReference>
<reference evidence="10" key="1">
    <citation type="journal article" date="2019" name="Int. J. Syst. Evol. Microbiol.">
        <title>The Global Catalogue of Microorganisms (GCM) 10K type strain sequencing project: providing services to taxonomists for standard genome sequencing and annotation.</title>
        <authorList>
            <consortium name="The Broad Institute Genomics Platform"/>
            <consortium name="The Broad Institute Genome Sequencing Center for Infectious Disease"/>
            <person name="Wu L."/>
            <person name="Ma J."/>
        </authorList>
    </citation>
    <scope>NUCLEOTIDE SEQUENCE [LARGE SCALE GENOMIC DNA]</scope>
    <source>
        <strain evidence="10">CGMCC 1.15043</strain>
    </source>
</reference>
<feature type="transmembrane region" description="Helical" evidence="7">
    <location>
        <begin position="112"/>
        <end position="131"/>
    </location>
</feature>
<comment type="subcellular location">
    <subcellularLocation>
        <location evidence="1 7">Cell membrane</location>
        <topology evidence="1 7">Multi-pass membrane protein</topology>
    </subcellularLocation>
</comment>
<evidence type="ECO:0000256" key="7">
    <source>
        <dbReference type="RuleBase" id="RU363032"/>
    </source>
</evidence>
<dbReference type="Pfam" id="PF00528">
    <property type="entry name" value="BPD_transp_1"/>
    <property type="match status" value="1"/>
</dbReference>
<dbReference type="EMBL" id="BMHE01000006">
    <property type="protein sequence ID" value="GGI46431.1"/>
    <property type="molecule type" value="Genomic_DNA"/>
</dbReference>
<evidence type="ECO:0000313" key="9">
    <source>
        <dbReference type="EMBL" id="GGI46431.1"/>
    </source>
</evidence>
<evidence type="ECO:0000259" key="8">
    <source>
        <dbReference type="PROSITE" id="PS50928"/>
    </source>
</evidence>
<protein>
    <submittedName>
        <fullName evidence="9">ABC transporter permease</fullName>
    </submittedName>
</protein>
<dbReference type="PROSITE" id="PS50928">
    <property type="entry name" value="ABC_TM1"/>
    <property type="match status" value="1"/>
</dbReference>
<evidence type="ECO:0000256" key="2">
    <source>
        <dbReference type="ARBA" id="ARBA00022448"/>
    </source>
</evidence>
<dbReference type="PANTHER" id="PTHR43744:SF9">
    <property type="entry name" value="POLYGALACTURONAN_RHAMNOGALACTURONAN TRANSPORT SYSTEM PERMEASE PROTEIN YTCP"/>
    <property type="match status" value="1"/>
</dbReference>
<comment type="similarity">
    <text evidence="7">Belongs to the binding-protein-dependent transport system permease family.</text>
</comment>
<name>A0ABQ2BS99_9BACL</name>
<accession>A0ABQ2BS99</accession>